<protein>
    <submittedName>
        <fullName evidence="1">Uncharacterized protein DUF4907</fullName>
    </submittedName>
</protein>
<dbReference type="OrthoDB" id="674043at2"/>
<dbReference type="RefSeq" id="WP_111596009.1">
    <property type="nucleotide sequence ID" value="NZ_QLLL01000001.1"/>
</dbReference>
<dbReference type="AlphaFoldDB" id="A0A327R2I8"/>
<gene>
    <name evidence="1" type="ORF">LX64_00497</name>
</gene>
<keyword evidence="2" id="KW-1185">Reference proteome</keyword>
<dbReference type="EMBL" id="QLLL01000001">
    <property type="protein sequence ID" value="RAJ10890.1"/>
    <property type="molecule type" value="Genomic_DNA"/>
</dbReference>
<sequence length="120" mass="13740">MKQIFRASLFMGWIVVLESCNPSPERSQPSINQGPEVLDAPVQRFTFEVFKNADGTYGFDILENNKVMMHQHKIPNSKDTLGFSTSEEARSVASYYVMKLGKKQQPEIHPKTLDSLIERY</sequence>
<organism evidence="1 2">
    <name type="scientific">Chitinophaga skermanii</name>
    <dbReference type="NCBI Taxonomy" id="331697"/>
    <lineage>
        <taxon>Bacteria</taxon>
        <taxon>Pseudomonadati</taxon>
        <taxon>Bacteroidota</taxon>
        <taxon>Chitinophagia</taxon>
        <taxon>Chitinophagales</taxon>
        <taxon>Chitinophagaceae</taxon>
        <taxon>Chitinophaga</taxon>
    </lineage>
</organism>
<accession>A0A327R2I8</accession>
<dbReference type="Proteomes" id="UP000249547">
    <property type="component" value="Unassembled WGS sequence"/>
</dbReference>
<name>A0A327R2I8_9BACT</name>
<dbReference type="InterPro" id="IPR032593">
    <property type="entry name" value="DUF4907"/>
</dbReference>
<proteinExistence type="predicted"/>
<evidence type="ECO:0000313" key="1">
    <source>
        <dbReference type="EMBL" id="RAJ10890.1"/>
    </source>
</evidence>
<reference evidence="1 2" key="1">
    <citation type="submission" date="2018-06" db="EMBL/GenBank/DDBJ databases">
        <title>Genomic Encyclopedia of Archaeal and Bacterial Type Strains, Phase II (KMG-II): from individual species to whole genera.</title>
        <authorList>
            <person name="Goeker M."/>
        </authorList>
    </citation>
    <scope>NUCLEOTIDE SEQUENCE [LARGE SCALE GENOMIC DNA]</scope>
    <source>
        <strain evidence="1 2">DSM 23857</strain>
    </source>
</reference>
<comment type="caution">
    <text evidence="1">The sequence shown here is derived from an EMBL/GenBank/DDBJ whole genome shotgun (WGS) entry which is preliminary data.</text>
</comment>
<dbReference type="Pfam" id="PF16250">
    <property type="entry name" value="DUF4907"/>
    <property type="match status" value="1"/>
</dbReference>
<evidence type="ECO:0000313" key="2">
    <source>
        <dbReference type="Proteomes" id="UP000249547"/>
    </source>
</evidence>